<sequence length="640" mass="76518">MSHFERLFELLLEKQQEASDRLNQEIIQERSILWNEQIIPKIEQLFNQNRENHLQQFLQERKDDPSNISRNKNEQQQHTILRDLFSRDEEKEYRKRETQNIIFNQFGPIFDLIKKENQSLRTFSSFIPRGDSTKLFLKIPTKLDTENQIQQILENVENDMKKDYVRNGQLKDYENAKFLISNLKERNVAESVSSLKEIQEKIGDEEVMEESIFSRDIQMRKVMEDFCHLKFRLKVVNRAQNLLYTRIKMRYHYSFERILKQPKERISVVAWLQRETFLEQFENEIRNVSSMKKLYSQEFDISLYSSDSIHVNSNCIKELNAIIELGNEKITSKTLGYSIYILAMILGNVKIKDVNHVTNSLAFMFRIVMKFLLSDSSNNLNLFRPLPLRMKQLIYSNLLEFATHDDETRSSFIRHLISVTESSMDEDDDFSRRKRLYFVKYLCRLYVNKNNKHTELVLDMRKIEQALLHYCFCEDMNSSEVYFTNNTQDFTVMKVLYNVFMSIDKTALHHVRVLKEFVFADLQQSSSDNQYSIWNLIQQSLQEVFDVFEQACSVQISQLESQFEYCIKYACQRIIELVMGRNVRCFRFIDEWFALLLSCYEAIQKENEFFAHVETCNDQRLKCSNWLGMIEHVFQRIAQT</sequence>
<comment type="caution">
    <text evidence="1">The sequence shown here is derived from an EMBL/GenBank/DDBJ whole genome shotgun (WGS) entry which is preliminary data.</text>
</comment>
<evidence type="ECO:0000313" key="2">
    <source>
        <dbReference type="Proteomes" id="UP000816034"/>
    </source>
</evidence>
<evidence type="ECO:0000313" key="1">
    <source>
        <dbReference type="EMBL" id="KAG2373825.1"/>
    </source>
</evidence>
<organism evidence="1 2">
    <name type="scientific">Naegleria lovaniensis</name>
    <name type="common">Amoeba</name>
    <dbReference type="NCBI Taxonomy" id="51637"/>
    <lineage>
        <taxon>Eukaryota</taxon>
        <taxon>Discoba</taxon>
        <taxon>Heterolobosea</taxon>
        <taxon>Tetramitia</taxon>
        <taxon>Eutetramitia</taxon>
        <taxon>Vahlkampfiidae</taxon>
        <taxon>Naegleria</taxon>
    </lineage>
</organism>
<reference evidence="1 2" key="1">
    <citation type="journal article" date="2018" name="BMC Genomics">
        <title>The genome of Naegleria lovaniensis, the basis for a comparative approach to unravel pathogenicity factors of the human pathogenic amoeba N. fowleri.</title>
        <authorList>
            <person name="Liechti N."/>
            <person name="Schurch N."/>
            <person name="Bruggmann R."/>
            <person name="Wittwer M."/>
        </authorList>
    </citation>
    <scope>NUCLEOTIDE SEQUENCE [LARGE SCALE GENOMIC DNA]</scope>
    <source>
        <strain evidence="1 2">ATCC 30569</strain>
    </source>
</reference>
<dbReference type="RefSeq" id="XP_044542999.1">
    <property type="nucleotide sequence ID" value="XM_044687396.1"/>
</dbReference>
<protein>
    <submittedName>
        <fullName evidence="1">Uncharacterized protein</fullName>
    </submittedName>
</protein>
<proteinExistence type="predicted"/>
<accession>A0AA88GE78</accession>
<name>A0AA88GE78_NAELO</name>
<dbReference type="GeneID" id="68104164"/>
<dbReference type="AlphaFoldDB" id="A0AA88GE78"/>
<gene>
    <name evidence="1" type="ORF">C9374_011710</name>
</gene>
<keyword evidence="2" id="KW-1185">Reference proteome</keyword>
<dbReference type="Proteomes" id="UP000816034">
    <property type="component" value="Unassembled WGS sequence"/>
</dbReference>
<dbReference type="EMBL" id="PYSW02000050">
    <property type="protein sequence ID" value="KAG2373825.1"/>
    <property type="molecule type" value="Genomic_DNA"/>
</dbReference>